<sequence>MDGMETPRPETNKATAANAGNTAGGFYSSFESPHAIQAENNAGQSANTPLNVSAVTPEGGARKHPSMSRLAADLAYVREAFGLHDNNLGDIATTGRPRGPLRVMNPDPSPMPSGNGASESHRVASRFNVNELQQHGRRRADASHVRRTPADRRYIQGALHAMQYASPSRIHPIRHPQHRHYIASPPYSLAPGPQPSRYRRYPMNLPYRQPLPAPLPRIGSAYPQYQPYQHGLRGAHQSPSSLMQLPPGFQQRNEHDHFGSAMHPMGHYLGPRTEPLKGEEPETHEQCVAVRNQRIWDWLNSIAPGAPTINISARRDNLRQPVGVSSSKACEGSLINKTSQQHGQFIRFHFPLKIDIDFMRMGCFSKQKSKGWSEVEVEVEDLKLMSLLGICARMISV</sequence>
<evidence type="ECO:0000256" key="1">
    <source>
        <dbReference type="SAM" id="MobiDB-lite"/>
    </source>
</evidence>
<dbReference type="EMBL" id="CP120627">
    <property type="protein sequence ID" value="WEW54975.1"/>
    <property type="molecule type" value="Genomic_DNA"/>
</dbReference>
<dbReference type="AlphaFoldDB" id="A0AAF0DB43"/>
<evidence type="ECO:0000313" key="3">
    <source>
        <dbReference type="Proteomes" id="UP001219355"/>
    </source>
</evidence>
<proteinExistence type="predicted"/>
<accession>A0AAF0DB43</accession>
<feature type="compositionally biased region" description="Polar residues" evidence="1">
    <location>
        <begin position="38"/>
        <end position="54"/>
    </location>
</feature>
<evidence type="ECO:0000313" key="2">
    <source>
        <dbReference type="EMBL" id="WEW54975.1"/>
    </source>
</evidence>
<name>A0AAF0DB43_9EURO</name>
<feature type="compositionally biased region" description="Low complexity" evidence="1">
    <location>
        <begin position="12"/>
        <end position="25"/>
    </location>
</feature>
<gene>
    <name evidence="2" type="ORF">PRK78_000402</name>
</gene>
<dbReference type="Proteomes" id="UP001219355">
    <property type="component" value="Chromosome 1"/>
</dbReference>
<feature type="compositionally biased region" description="Basic and acidic residues" evidence="1">
    <location>
        <begin position="1"/>
        <end position="11"/>
    </location>
</feature>
<reference evidence="2" key="1">
    <citation type="submission" date="2023-03" db="EMBL/GenBank/DDBJ databases">
        <title>Emydomyces testavorans Genome Sequence.</title>
        <authorList>
            <person name="Hoyer L."/>
        </authorList>
    </citation>
    <scope>NUCLEOTIDE SEQUENCE</scope>
    <source>
        <strain evidence="2">16-2883</strain>
    </source>
</reference>
<feature type="region of interest" description="Disordered" evidence="1">
    <location>
        <begin position="1"/>
        <end position="66"/>
    </location>
</feature>
<organism evidence="2 3">
    <name type="scientific">Emydomyces testavorans</name>
    <dbReference type="NCBI Taxonomy" id="2070801"/>
    <lineage>
        <taxon>Eukaryota</taxon>
        <taxon>Fungi</taxon>
        <taxon>Dikarya</taxon>
        <taxon>Ascomycota</taxon>
        <taxon>Pezizomycotina</taxon>
        <taxon>Eurotiomycetes</taxon>
        <taxon>Eurotiomycetidae</taxon>
        <taxon>Onygenales</taxon>
        <taxon>Nannizziopsiaceae</taxon>
        <taxon>Emydomyces</taxon>
    </lineage>
</organism>
<keyword evidence="3" id="KW-1185">Reference proteome</keyword>
<protein>
    <submittedName>
        <fullName evidence="2">Uncharacterized protein</fullName>
    </submittedName>
</protein>